<dbReference type="EC" id="6.-.-.-" evidence="2"/>
<dbReference type="OrthoDB" id="9765151at2"/>
<sequence>MQLYTLPIAETGYFSKLICDYIDRSPQLDPFYNRYPEIEGFKAQIQEKQEFFTEEKRQVLVSALQGQYAKIVHSDAVKANISALGNSNTFTVVTGHQLNLFTGPLYFLYKIIHTLNSCEALKKAYPKANFVPVYWMATEDHDFDEINFFKLNGKKIQWNRADGGPVGRFDTEGLEAVLGVLEAELGPGKHAQALKELFRKAYLVHDNLTSATRYLVNQLFGDYGLVIVDGDDAALKGELAPYIKQDLEKRISFTQVSETAARLKQVDSDYVVQVNPREINYFYIEDGLRERILYDGHSFKVNNTDVTWTKDELWEAIDTHPERFSPNVICRPLYQEVILPNLCYIGGGGELAYWFELKAFFEAMQVPFPMLMLRNSVLVSDTKAYDKLKKLGVGVSEMFLKKNHLINRKIREISNIEIDLGPQKKLIESQFAALHELAQQTDASFLGAVQAQERKQIKGLEHLEKRLLKAQKRKLADQVQRLAEAQNVLFPEGSLQERNQNFSEQYLRYGPDLIPALKSVQKPFESDFIVMVR</sequence>
<reference evidence="5 6" key="1">
    <citation type="submission" date="2017-04" db="EMBL/GenBank/DDBJ databases">
        <title>A new member of the family Flavobacteriaceae isolated from ascidians.</title>
        <authorList>
            <person name="Chen L."/>
        </authorList>
    </citation>
    <scope>NUCLEOTIDE SEQUENCE [LARGE SCALE GENOMIC DNA]</scope>
    <source>
        <strain evidence="5 6">HQA918</strain>
    </source>
</reference>
<keyword evidence="6" id="KW-1185">Reference proteome</keyword>
<dbReference type="GO" id="GO:0016874">
    <property type="term" value="F:ligase activity"/>
    <property type="evidence" value="ECO:0007669"/>
    <property type="project" value="UniProtKB-UniRule"/>
</dbReference>
<dbReference type="InterPro" id="IPR055399">
    <property type="entry name" value="CC_BshC"/>
</dbReference>
<accession>A0A2A4G8Z6</accession>
<dbReference type="Proteomes" id="UP000219559">
    <property type="component" value="Unassembled WGS sequence"/>
</dbReference>
<dbReference type="RefSeq" id="WP_097440349.1">
    <property type="nucleotide sequence ID" value="NZ_KZ300476.1"/>
</dbReference>
<dbReference type="AlphaFoldDB" id="A0A2A4G8Z6"/>
<evidence type="ECO:0000259" key="3">
    <source>
        <dbReference type="Pfam" id="PF10079"/>
    </source>
</evidence>
<evidence type="ECO:0000256" key="2">
    <source>
        <dbReference type="HAMAP-Rule" id="MF_01867"/>
    </source>
</evidence>
<dbReference type="InterPro" id="IPR011199">
    <property type="entry name" value="Bacillithiol_biosynth_BshC"/>
</dbReference>
<keyword evidence="1 2" id="KW-0436">Ligase</keyword>
<name>A0A2A4G8Z6_9FLAO</name>
<feature type="domain" description="Bacillithiol biosynthesis BshC C-terminal coiled-coil" evidence="4">
    <location>
        <begin position="378"/>
        <end position="531"/>
    </location>
</feature>
<evidence type="ECO:0000313" key="6">
    <source>
        <dbReference type="Proteomes" id="UP000219559"/>
    </source>
</evidence>
<evidence type="ECO:0000313" key="5">
    <source>
        <dbReference type="EMBL" id="PCE64225.1"/>
    </source>
</evidence>
<organism evidence="5 6">
    <name type="scientific">Sediminicola luteus</name>
    <dbReference type="NCBI Taxonomy" id="319238"/>
    <lineage>
        <taxon>Bacteria</taxon>
        <taxon>Pseudomonadati</taxon>
        <taxon>Bacteroidota</taxon>
        <taxon>Flavobacteriia</taxon>
        <taxon>Flavobacteriales</taxon>
        <taxon>Flavobacteriaceae</taxon>
        <taxon>Sediminicola</taxon>
    </lineage>
</organism>
<dbReference type="NCBIfam" id="TIGR03998">
    <property type="entry name" value="thiol_BshC"/>
    <property type="match status" value="1"/>
</dbReference>
<evidence type="ECO:0000256" key="1">
    <source>
        <dbReference type="ARBA" id="ARBA00022598"/>
    </source>
</evidence>
<protein>
    <recommendedName>
        <fullName evidence="2">Putative cysteine ligase BshC</fullName>
        <ecNumber evidence="2">6.-.-.-</ecNumber>
    </recommendedName>
</protein>
<dbReference type="EMBL" id="NBWU01000003">
    <property type="protein sequence ID" value="PCE64225.1"/>
    <property type="molecule type" value="Genomic_DNA"/>
</dbReference>
<dbReference type="Pfam" id="PF10079">
    <property type="entry name" value="Rossmann-like_BshC"/>
    <property type="match status" value="1"/>
</dbReference>
<dbReference type="Pfam" id="PF24850">
    <property type="entry name" value="CC_BshC"/>
    <property type="match status" value="1"/>
</dbReference>
<dbReference type="HAMAP" id="MF_01867">
    <property type="entry name" value="BshC"/>
    <property type="match status" value="1"/>
</dbReference>
<comment type="similarity">
    <text evidence="2">Belongs to the BshC family.</text>
</comment>
<gene>
    <name evidence="2" type="primary">bshC</name>
    <name evidence="5" type="ORF">B7P33_07940</name>
</gene>
<comment type="caution">
    <text evidence="5">The sequence shown here is derived from an EMBL/GenBank/DDBJ whole genome shotgun (WGS) entry which is preliminary data.</text>
</comment>
<feature type="domain" description="Bacillithiol biosynthesis BshC N-terminal Rossmann-like" evidence="3">
    <location>
        <begin position="1"/>
        <end position="375"/>
    </location>
</feature>
<dbReference type="InterPro" id="IPR055398">
    <property type="entry name" value="Rossmann-like_BshC"/>
</dbReference>
<dbReference type="PIRSF" id="PIRSF012535">
    <property type="entry name" value="UCP012535"/>
    <property type="match status" value="1"/>
</dbReference>
<proteinExistence type="inferred from homology"/>
<evidence type="ECO:0000259" key="4">
    <source>
        <dbReference type="Pfam" id="PF24850"/>
    </source>
</evidence>